<gene>
    <name evidence="1" type="ORF">AVDCRST_MAG67-2597</name>
</gene>
<sequence>MAVAFSRRCRITRWRAGVADPADGCSASRPEPPGRRLVAELKRLVLVSRREHGTPQPAGEQ</sequence>
<evidence type="ECO:0000313" key="1">
    <source>
        <dbReference type="EMBL" id="CAA9508930.1"/>
    </source>
</evidence>
<organism evidence="1">
    <name type="scientific">uncultured Solirubrobacteraceae bacterium</name>
    <dbReference type="NCBI Taxonomy" id="1162706"/>
    <lineage>
        <taxon>Bacteria</taxon>
        <taxon>Bacillati</taxon>
        <taxon>Actinomycetota</taxon>
        <taxon>Thermoleophilia</taxon>
        <taxon>Solirubrobacterales</taxon>
        <taxon>Solirubrobacteraceae</taxon>
        <taxon>environmental samples</taxon>
    </lineage>
</organism>
<reference evidence="1" key="1">
    <citation type="submission" date="2020-02" db="EMBL/GenBank/DDBJ databases">
        <authorList>
            <person name="Meier V. D."/>
        </authorList>
    </citation>
    <scope>NUCLEOTIDE SEQUENCE</scope>
    <source>
        <strain evidence="1">AVDCRST_MAG67</strain>
    </source>
</reference>
<proteinExistence type="predicted"/>
<dbReference type="EMBL" id="CADCVQ010000105">
    <property type="protein sequence ID" value="CAA9508930.1"/>
    <property type="molecule type" value="Genomic_DNA"/>
</dbReference>
<name>A0A6J4SYS0_9ACTN</name>
<accession>A0A6J4SYS0</accession>
<dbReference type="AlphaFoldDB" id="A0A6J4SYS0"/>
<protein>
    <submittedName>
        <fullName evidence="1">Uncharacterized protein</fullName>
    </submittedName>
</protein>